<evidence type="ECO:0000313" key="2">
    <source>
        <dbReference type="EMBL" id="KNB70207.1"/>
    </source>
</evidence>
<dbReference type="STRING" id="54915.ADS79_14655"/>
<proteinExistence type="predicted"/>
<organism evidence="2 3">
    <name type="scientific">Brevibacillus reuszeri</name>
    <dbReference type="NCBI Taxonomy" id="54915"/>
    <lineage>
        <taxon>Bacteria</taxon>
        <taxon>Bacillati</taxon>
        <taxon>Bacillota</taxon>
        <taxon>Bacilli</taxon>
        <taxon>Bacillales</taxon>
        <taxon>Paenibacillaceae</taxon>
        <taxon>Brevibacillus</taxon>
    </lineage>
</organism>
<name>A0A0K9YNH5_9BACL</name>
<dbReference type="Gene3D" id="1.10.3420.10">
    <property type="entry name" value="putative ntp pyrophosphohydrolase like domain"/>
    <property type="match status" value="1"/>
</dbReference>
<reference evidence="3" key="1">
    <citation type="submission" date="2015-07" db="EMBL/GenBank/DDBJ databases">
        <title>Genome sequencing project for genomic taxonomy and phylogenomics of Bacillus-like bacteria.</title>
        <authorList>
            <person name="Liu B."/>
            <person name="Wang J."/>
            <person name="Zhu Y."/>
            <person name="Liu G."/>
            <person name="Chen Q."/>
            <person name="Chen Z."/>
            <person name="Lan J."/>
            <person name="Che J."/>
            <person name="Ge C."/>
            <person name="Shi H."/>
            <person name="Pan Z."/>
            <person name="Liu X."/>
        </authorList>
    </citation>
    <scope>NUCLEOTIDE SEQUENCE [LARGE SCALE GENOMIC DNA]</scope>
    <source>
        <strain evidence="3">DSM 9887</strain>
    </source>
</reference>
<feature type="region of interest" description="Disordered" evidence="1">
    <location>
        <begin position="141"/>
        <end position="160"/>
    </location>
</feature>
<accession>A0A0K9YNH5</accession>
<evidence type="ECO:0000256" key="1">
    <source>
        <dbReference type="SAM" id="MobiDB-lite"/>
    </source>
</evidence>
<comment type="caution">
    <text evidence="2">The sequence shown here is derived from an EMBL/GenBank/DDBJ whole genome shotgun (WGS) entry which is preliminary data.</text>
</comment>
<dbReference type="Pfam" id="PF01503">
    <property type="entry name" value="PRA-PH"/>
    <property type="match status" value="1"/>
</dbReference>
<keyword evidence="2" id="KW-0378">Hydrolase</keyword>
<evidence type="ECO:0000313" key="3">
    <source>
        <dbReference type="Proteomes" id="UP000036834"/>
    </source>
</evidence>
<protein>
    <submittedName>
        <fullName evidence="2">HAD family hydrolase</fullName>
    </submittedName>
</protein>
<dbReference type="GO" id="GO:0016787">
    <property type="term" value="F:hydrolase activity"/>
    <property type="evidence" value="ECO:0007669"/>
    <property type="project" value="UniProtKB-KW"/>
</dbReference>
<dbReference type="EMBL" id="LGIQ01000009">
    <property type="protein sequence ID" value="KNB70207.1"/>
    <property type="molecule type" value="Genomic_DNA"/>
</dbReference>
<dbReference type="PATRIC" id="fig|54915.3.peg.1919"/>
<dbReference type="RefSeq" id="WP_049739176.1">
    <property type="nucleotide sequence ID" value="NZ_JARMFB010000012.1"/>
</dbReference>
<dbReference type="Proteomes" id="UP000036834">
    <property type="component" value="Unassembled WGS sequence"/>
</dbReference>
<sequence>MTVTKGLDYAKDQVKEFHHAFNHASSSSPKAISKEIAIARTCWTAEELVEFLYATAAGDQDEFAEMVQTLQQSINTTAKKIIDKNEPVDDVLVAQADALIDVDYFVQGSFDVMGVDPQPLFDIVQSANMAKLFPDGKPRYREGDGKIIKPEGWEGPEPKLKQEIERQMIENRK</sequence>
<dbReference type="CDD" id="cd11545">
    <property type="entry name" value="NTP-PPase_YP_001813558"/>
    <property type="match status" value="1"/>
</dbReference>
<dbReference type="InterPro" id="IPR023292">
    <property type="entry name" value="NTP_PyroPHydrolase-like_dom_sf"/>
</dbReference>
<dbReference type="InterPro" id="IPR021130">
    <property type="entry name" value="PRib-ATP_PPHydrolase-like"/>
</dbReference>
<dbReference type="AlphaFoldDB" id="A0A0K9YNH5"/>
<gene>
    <name evidence="2" type="ORF">ADS79_14655</name>
</gene>